<name>A0A9P6MY06_9FUNG</name>
<dbReference type="EMBL" id="JAAAID010000399">
    <property type="protein sequence ID" value="KAG0017972.1"/>
    <property type="molecule type" value="Genomic_DNA"/>
</dbReference>
<dbReference type="AlphaFoldDB" id="A0A9P6MY06"/>
<comment type="caution">
    <text evidence="3">The sequence shown here is derived from an EMBL/GenBank/DDBJ whole genome shotgun (WGS) entry which is preliminary data.</text>
</comment>
<dbReference type="Proteomes" id="UP000703661">
    <property type="component" value="Unassembled WGS sequence"/>
</dbReference>
<proteinExistence type="predicted"/>
<protein>
    <submittedName>
        <fullName evidence="3">Uncharacterized protein</fullName>
    </submittedName>
</protein>
<accession>A0A9P6MY06</accession>
<gene>
    <name evidence="3" type="ORF">BGZ80_007697</name>
</gene>
<feature type="non-terminal residue" evidence="3">
    <location>
        <position position="294"/>
    </location>
</feature>
<evidence type="ECO:0000313" key="4">
    <source>
        <dbReference type="Proteomes" id="UP000703661"/>
    </source>
</evidence>
<evidence type="ECO:0000313" key="3">
    <source>
        <dbReference type="EMBL" id="KAG0017972.1"/>
    </source>
</evidence>
<keyword evidence="4" id="KW-1185">Reference proteome</keyword>
<feature type="region of interest" description="Disordered" evidence="2">
    <location>
        <begin position="273"/>
        <end position="294"/>
    </location>
</feature>
<organism evidence="3 4">
    <name type="scientific">Entomortierella chlamydospora</name>
    <dbReference type="NCBI Taxonomy" id="101097"/>
    <lineage>
        <taxon>Eukaryota</taxon>
        <taxon>Fungi</taxon>
        <taxon>Fungi incertae sedis</taxon>
        <taxon>Mucoromycota</taxon>
        <taxon>Mortierellomycotina</taxon>
        <taxon>Mortierellomycetes</taxon>
        <taxon>Mortierellales</taxon>
        <taxon>Mortierellaceae</taxon>
        <taxon>Entomortierella</taxon>
    </lineage>
</organism>
<sequence>MYRTLTYVSNDAIDMEPDDRVNYHFGNANQTDLHAFVVPQQHRVLRSDFWGYFNRYNDSATRRLSPFGLIQKYLMCGSTKTNISKVYGNWKGDEDGYYHEDQGGGSGNREMTISSCASPYGLDSVSTNDRGGFQSVHIDQDSGGSFLACGSTPSKGLPEFTEIHPQFLVDEVLTLRKEMEAQSKALKNLQKHEQQFKDLETLLKEFYLDMDLVDTKGVDPDTMALLSLPTMDTRPHIGWTRRLIRAMSISQRHKAVDGHPESDTIGLSANAQEMAGQTQWDAPPPSFSKATGGD</sequence>
<evidence type="ECO:0000256" key="1">
    <source>
        <dbReference type="SAM" id="Coils"/>
    </source>
</evidence>
<keyword evidence="1" id="KW-0175">Coiled coil</keyword>
<feature type="coiled-coil region" evidence="1">
    <location>
        <begin position="172"/>
        <end position="209"/>
    </location>
</feature>
<reference evidence="3" key="1">
    <citation type="journal article" date="2020" name="Fungal Divers.">
        <title>Resolving the Mortierellaceae phylogeny through synthesis of multi-gene phylogenetics and phylogenomics.</title>
        <authorList>
            <person name="Vandepol N."/>
            <person name="Liber J."/>
            <person name="Desiro A."/>
            <person name="Na H."/>
            <person name="Kennedy M."/>
            <person name="Barry K."/>
            <person name="Grigoriev I.V."/>
            <person name="Miller A.N."/>
            <person name="O'Donnell K."/>
            <person name="Stajich J.E."/>
            <person name="Bonito G."/>
        </authorList>
    </citation>
    <scope>NUCLEOTIDE SEQUENCE</scope>
    <source>
        <strain evidence="3">NRRL 2769</strain>
    </source>
</reference>
<evidence type="ECO:0000256" key="2">
    <source>
        <dbReference type="SAM" id="MobiDB-lite"/>
    </source>
</evidence>